<evidence type="ECO:0000313" key="3">
    <source>
        <dbReference type="Proteomes" id="UP001240150"/>
    </source>
</evidence>
<dbReference type="Proteomes" id="UP001240150">
    <property type="component" value="Chromosome"/>
</dbReference>
<dbReference type="Gene3D" id="3.30.450.180">
    <property type="match status" value="1"/>
</dbReference>
<dbReference type="CDD" id="cd00093">
    <property type="entry name" value="HTH_XRE"/>
    <property type="match status" value="1"/>
</dbReference>
<dbReference type="InterPro" id="IPR001387">
    <property type="entry name" value="Cro/C1-type_HTH"/>
</dbReference>
<accession>A0ABY8WRW2</accession>
<name>A0ABY8WRW2_9ACTN</name>
<dbReference type="InterPro" id="IPR010982">
    <property type="entry name" value="Lambda_DNA-bd_dom_sf"/>
</dbReference>
<dbReference type="PROSITE" id="PS50943">
    <property type="entry name" value="HTH_CROC1"/>
    <property type="match status" value="1"/>
</dbReference>
<proteinExistence type="predicted"/>
<dbReference type="RefSeq" id="WP_284920483.1">
    <property type="nucleotide sequence ID" value="NZ_CP126980.1"/>
</dbReference>
<dbReference type="InterPro" id="IPR041413">
    <property type="entry name" value="MLTR_LBD"/>
</dbReference>
<feature type="domain" description="HTH cro/C1-type" evidence="1">
    <location>
        <begin position="36"/>
        <end position="83"/>
    </location>
</feature>
<dbReference type="Gene3D" id="1.10.260.40">
    <property type="entry name" value="lambda repressor-like DNA-binding domains"/>
    <property type="match status" value="1"/>
</dbReference>
<protein>
    <submittedName>
        <fullName evidence="2">Helix-turn-helix transcriptional regulator</fullName>
    </submittedName>
</protein>
<dbReference type="Pfam" id="PF13560">
    <property type="entry name" value="HTH_31"/>
    <property type="match status" value="1"/>
</dbReference>
<dbReference type="EMBL" id="CP126980">
    <property type="protein sequence ID" value="WIM99044.1"/>
    <property type="molecule type" value="Genomic_DNA"/>
</dbReference>
<dbReference type="SUPFAM" id="SSF47413">
    <property type="entry name" value="lambda repressor-like DNA-binding domains"/>
    <property type="match status" value="1"/>
</dbReference>
<keyword evidence="3" id="KW-1185">Reference proteome</keyword>
<evidence type="ECO:0000313" key="2">
    <source>
        <dbReference type="EMBL" id="WIM99044.1"/>
    </source>
</evidence>
<gene>
    <name evidence="2" type="ORF">ACTOB_002677</name>
</gene>
<reference evidence="2 3" key="1">
    <citation type="submission" date="2023-06" db="EMBL/GenBank/DDBJ databases">
        <authorList>
            <person name="Yushchuk O."/>
            <person name="Binda E."/>
            <person name="Ruckert-Reed C."/>
            <person name="Fedorenko V."/>
            <person name="Kalinowski J."/>
            <person name="Marinelli F."/>
        </authorList>
    </citation>
    <scope>NUCLEOTIDE SEQUENCE [LARGE SCALE GENOMIC DNA]</scope>
    <source>
        <strain evidence="2 3">NRRL 3884</strain>
    </source>
</reference>
<dbReference type="PANTHER" id="PTHR35010">
    <property type="entry name" value="BLL4672 PROTEIN-RELATED"/>
    <property type="match status" value="1"/>
</dbReference>
<evidence type="ECO:0000259" key="1">
    <source>
        <dbReference type="PROSITE" id="PS50943"/>
    </source>
</evidence>
<sequence length="297" mass="32999">MDRRTELSEFLRTRRARIAPDAAGVVAYHGRRRVSGLRREEVAQLAGVSVDYYVRLEQGRTTNVSEAILDAVARVLRLDDGERAHLLRLARPGRESRRPVPPQRVRPQVRHLLDAMTDAAAYVVGRRTDVLAWNTLGAALIADFATLPVRQRNFARLLFTDEDAARAIFVDWPAKARDLVAFLHVDAGRRPDDPQLAELIGDLAIRSELFRRLWAQHPVHDKGHTEARLRHPMVGTMDLSYEALRIPGDPDQFVVTYSAAAGSPAAAALRLLGSLHADRPARRSAAPDGATTADPWS</sequence>
<dbReference type="SMART" id="SM00530">
    <property type="entry name" value="HTH_XRE"/>
    <property type="match status" value="1"/>
</dbReference>
<organism evidence="2 3">
    <name type="scientific">Actinoplanes oblitus</name>
    <dbReference type="NCBI Taxonomy" id="3040509"/>
    <lineage>
        <taxon>Bacteria</taxon>
        <taxon>Bacillati</taxon>
        <taxon>Actinomycetota</taxon>
        <taxon>Actinomycetes</taxon>
        <taxon>Micromonosporales</taxon>
        <taxon>Micromonosporaceae</taxon>
        <taxon>Actinoplanes</taxon>
    </lineage>
</organism>
<dbReference type="Pfam" id="PF17765">
    <property type="entry name" value="MLTR_LBD"/>
    <property type="match status" value="1"/>
</dbReference>
<dbReference type="PANTHER" id="PTHR35010:SF2">
    <property type="entry name" value="BLL4672 PROTEIN"/>
    <property type="match status" value="1"/>
</dbReference>